<evidence type="ECO:0000256" key="8">
    <source>
        <dbReference type="ARBA" id="ARBA00022741"/>
    </source>
</evidence>
<keyword evidence="20" id="KW-1185">Reference proteome</keyword>
<dbReference type="PANTHER" id="PTHR10367:SF17">
    <property type="entry name" value="MRNA-CAPPING ENZYME"/>
    <property type="match status" value="1"/>
</dbReference>
<evidence type="ECO:0000256" key="9">
    <source>
        <dbReference type="ARBA" id="ARBA00023042"/>
    </source>
</evidence>
<comment type="similarity">
    <text evidence="2 16">Belongs to the eukaryotic GTase family.</text>
</comment>
<name>A0ABR3FT82_9AGAR</name>
<dbReference type="SUPFAM" id="SSF56091">
    <property type="entry name" value="DNA ligase/mRNA capping enzyme, catalytic domain"/>
    <property type="match status" value="1"/>
</dbReference>
<comment type="function">
    <text evidence="16">Second step of mRNA capping. Transfer of the GMP moiety of GTP to the 5'-end of RNA via an enzyme-GMP covalent reaction intermediate.</text>
</comment>
<evidence type="ECO:0000256" key="6">
    <source>
        <dbReference type="ARBA" id="ARBA00022679"/>
    </source>
</evidence>
<evidence type="ECO:0000256" key="7">
    <source>
        <dbReference type="ARBA" id="ARBA00022695"/>
    </source>
</evidence>
<keyword evidence="9 16" id="KW-0506">mRNA capping</keyword>
<dbReference type="InterPro" id="IPR017075">
    <property type="entry name" value="mRNA_cap_enzyme_alpha"/>
</dbReference>
<dbReference type="CDD" id="cd07895">
    <property type="entry name" value="Adenylation_mRNA_capping"/>
    <property type="match status" value="1"/>
</dbReference>
<dbReference type="InterPro" id="IPR013846">
    <property type="entry name" value="mRNA_cap_enzyme_C"/>
</dbReference>
<keyword evidence="8 16" id="KW-0547">Nucleotide-binding</keyword>
<evidence type="ECO:0000313" key="19">
    <source>
        <dbReference type="EMBL" id="KAL0578693.1"/>
    </source>
</evidence>
<dbReference type="PIRSF" id="PIRSF036959">
    <property type="entry name" value="mRNA_cap_alpha"/>
    <property type="match status" value="1"/>
</dbReference>
<accession>A0ABR3FT82</accession>
<comment type="caution">
    <text evidence="19">The sequence shown here is derived from an EMBL/GenBank/DDBJ whole genome shotgun (WGS) entry which is preliminary data.</text>
</comment>
<evidence type="ECO:0000259" key="18">
    <source>
        <dbReference type="PROSITE" id="PS50160"/>
    </source>
</evidence>
<dbReference type="InterPro" id="IPR012310">
    <property type="entry name" value="DNA_ligase_ATP-dep_cent"/>
</dbReference>
<feature type="region of interest" description="Disordered" evidence="17">
    <location>
        <begin position="367"/>
        <end position="416"/>
    </location>
</feature>
<keyword evidence="6 16" id="KW-0808">Transferase</keyword>
<keyword evidence="5 16" id="KW-0507">mRNA processing</keyword>
<evidence type="ECO:0000256" key="10">
    <source>
        <dbReference type="ARBA" id="ARBA00023134"/>
    </source>
</evidence>
<comment type="subunit">
    <text evidence="15">Heterodimer. The mRNA-capping enzyme is composed of two separate chains alpha and beta, respectively a mRNA guanylyltransferase and an mRNA 5'-triphosphate monophosphatase.</text>
</comment>
<dbReference type="Proteomes" id="UP001465976">
    <property type="component" value="Unassembled WGS sequence"/>
</dbReference>
<keyword evidence="11 16" id="KW-0539">Nucleus</keyword>
<evidence type="ECO:0000256" key="4">
    <source>
        <dbReference type="ARBA" id="ARBA00019171"/>
    </source>
</evidence>
<dbReference type="Pfam" id="PF01331">
    <property type="entry name" value="mRNA_cap_enzyme"/>
    <property type="match status" value="1"/>
</dbReference>
<evidence type="ECO:0000256" key="17">
    <source>
        <dbReference type="SAM" id="MobiDB-lite"/>
    </source>
</evidence>
<feature type="domain" description="ATP-dependent DNA ligase family profile" evidence="18">
    <location>
        <begin position="125"/>
        <end position="236"/>
    </location>
</feature>
<evidence type="ECO:0000256" key="12">
    <source>
        <dbReference type="ARBA" id="ARBA00029909"/>
    </source>
</evidence>
<evidence type="ECO:0000256" key="5">
    <source>
        <dbReference type="ARBA" id="ARBA00022664"/>
    </source>
</evidence>
<evidence type="ECO:0000256" key="16">
    <source>
        <dbReference type="PIRNR" id="PIRNR036959"/>
    </source>
</evidence>
<comment type="subcellular location">
    <subcellularLocation>
        <location evidence="1 16">Nucleus</location>
    </subcellularLocation>
</comment>
<evidence type="ECO:0000256" key="15">
    <source>
        <dbReference type="ARBA" id="ARBA00047082"/>
    </source>
</evidence>
<evidence type="ECO:0000256" key="13">
    <source>
        <dbReference type="ARBA" id="ARBA00030702"/>
    </source>
</evidence>
<protein>
    <recommendedName>
        <fullName evidence="4 16">mRNA-capping enzyme subunit alpha</fullName>
        <ecNumber evidence="3 16">2.7.7.50</ecNumber>
    </recommendedName>
    <alternativeName>
        <fullName evidence="12 16">GTP--RNA guanylyltransferase</fullName>
    </alternativeName>
    <alternativeName>
        <fullName evidence="13 16">mRNA guanylyltransferase</fullName>
    </alternativeName>
</protein>
<dbReference type="GO" id="GO:0004484">
    <property type="term" value="F:mRNA guanylyltransferase activity"/>
    <property type="evidence" value="ECO:0007669"/>
    <property type="project" value="UniProtKB-EC"/>
</dbReference>
<proteinExistence type="inferred from homology"/>
<evidence type="ECO:0000256" key="2">
    <source>
        <dbReference type="ARBA" id="ARBA00010237"/>
    </source>
</evidence>
<dbReference type="EMBL" id="JBAHYK010000088">
    <property type="protein sequence ID" value="KAL0578693.1"/>
    <property type="molecule type" value="Genomic_DNA"/>
</dbReference>
<organism evidence="19 20">
    <name type="scientific">Marasmius crinis-equi</name>
    <dbReference type="NCBI Taxonomy" id="585013"/>
    <lineage>
        <taxon>Eukaryota</taxon>
        <taxon>Fungi</taxon>
        <taxon>Dikarya</taxon>
        <taxon>Basidiomycota</taxon>
        <taxon>Agaricomycotina</taxon>
        <taxon>Agaricomycetes</taxon>
        <taxon>Agaricomycetidae</taxon>
        <taxon>Agaricales</taxon>
        <taxon>Marasmiineae</taxon>
        <taxon>Marasmiaceae</taxon>
        <taxon>Marasmius</taxon>
    </lineage>
</organism>
<evidence type="ECO:0000256" key="14">
    <source>
        <dbReference type="ARBA" id="ARBA00044624"/>
    </source>
</evidence>
<evidence type="ECO:0000256" key="1">
    <source>
        <dbReference type="ARBA" id="ARBA00004123"/>
    </source>
</evidence>
<dbReference type="PROSITE" id="PS50160">
    <property type="entry name" value="DNA_LIGASE_A3"/>
    <property type="match status" value="1"/>
</dbReference>
<dbReference type="InterPro" id="IPR001339">
    <property type="entry name" value="mRNA_cap_enzyme_adenylation"/>
</dbReference>
<dbReference type="Gene3D" id="3.30.470.30">
    <property type="entry name" value="DNA ligase/mRNA capping enzyme"/>
    <property type="match status" value="1"/>
</dbReference>
<dbReference type="InterPro" id="IPR012340">
    <property type="entry name" value="NA-bd_OB-fold"/>
</dbReference>
<gene>
    <name evidence="19" type="primary">CEG1</name>
    <name evidence="19" type="ORF">V5O48_003313</name>
</gene>
<evidence type="ECO:0000256" key="3">
    <source>
        <dbReference type="ARBA" id="ARBA00012475"/>
    </source>
</evidence>
<comment type="catalytic activity">
    <reaction evidence="14">
        <text>a 5'-end diphospho-ribonucleoside in mRNA + GTP + H(+) = a 5'-end (5'-triphosphoguanosine)-ribonucleoside in mRNA + diphosphate</text>
        <dbReference type="Rhea" id="RHEA:67012"/>
        <dbReference type="Rhea" id="RHEA-COMP:17165"/>
        <dbReference type="Rhea" id="RHEA-COMP:17166"/>
        <dbReference type="ChEBI" id="CHEBI:15378"/>
        <dbReference type="ChEBI" id="CHEBI:33019"/>
        <dbReference type="ChEBI" id="CHEBI:37565"/>
        <dbReference type="ChEBI" id="CHEBI:167616"/>
        <dbReference type="ChEBI" id="CHEBI:167617"/>
        <dbReference type="EC" id="2.7.7.50"/>
    </reaction>
    <physiologicalReaction direction="left-to-right" evidence="14">
        <dbReference type="Rhea" id="RHEA:67013"/>
    </physiologicalReaction>
</comment>
<dbReference type="PANTHER" id="PTHR10367">
    <property type="entry name" value="MRNA-CAPPING ENZYME"/>
    <property type="match status" value="1"/>
</dbReference>
<dbReference type="EC" id="2.7.7.50" evidence="3 16"/>
<dbReference type="SUPFAM" id="SSF50249">
    <property type="entry name" value="Nucleic acid-binding proteins"/>
    <property type="match status" value="1"/>
</dbReference>
<reference evidence="19 20" key="1">
    <citation type="submission" date="2024-02" db="EMBL/GenBank/DDBJ databases">
        <title>A draft genome for the cacao thread blight pathogen Marasmius crinis-equi.</title>
        <authorList>
            <person name="Cohen S.P."/>
            <person name="Baruah I.K."/>
            <person name="Amoako-Attah I."/>
            <person name="Bukari Y."/>
            <person name="Meinhardt L.W."/>
            <person name="Bailey B.A."/>
        </authorList>
    </citation>
    <scope>NUCLEOTIDE SEQUENCE [LARGE SCALE GENOMIC DNA]</scope>
    <source>
        <strain evidence="19 20">GH-76</strain>
    </source>
</reference>
<dbReference type="InterPro" id="IPR051029">
    <property type="entry name" value="mRNA_Capping_Enz/RNA_Phosphat"/>
</dbReference>
<keyword evidence="7 16" id="KW-0548">Nucleotidyltransferase</keyword>
<dbReference type="Gene3D" id="2.40.50.140">
    <property type="entry name" value="Nucleic acid-binding proteins"/>
    <property type="match status" value="1"/>
</dbReference>
<evidence type="ECO:0000256" key="11">
    <source>
        <dbReference type="ARBA" id="ARBA00023242"/>
    </source>
</evidence>
<evidence type="ECO:0000313" key="20">
    <source>
        <dbReference type="Proteomes" id="UP001465976"/>
    </source>
</evidence>
<dbReference type="Pfam" id="PF03919">
    <property type="entry name" value="mRNA_cap_C"/>
    <property type="match status" value="1"/>
</dbReference>
<keyword evidence="10 16" id="KW-0342">GTP-binding</keyword>
<sequence>MSSKIPDLPGEQVPPPKQSWLRDQVRALCDLSYTKFPGAQPVSFGTKDLRRLENQDFWICEKSDGVRVLLFVHTDLQTKGQSVYLIDRHNTYRELEGLYFPHHENPVNPLRNTIIDGELVVDTDPRTQRETLRYLVFDALLVDDQNVMKRPLDKRYGRLNEWFYKPYARMMKDHPHMLASQPFEIKVKPIQTAYNVEQVFNNEIPNLQHGNDGLIYTCVNAPYSPGTDDNVLKWKPPNENSIDFKLILRFPPQPSDPTKPDFHAKPVFLLQTWTGDQDGLSKYMQYDTMHVDDDEWERIKLSGEQYDDRIVEVHWDPDVSGWRMMRFRDDKPNANHSSIVEKIIDSIADGVDKDTLLSRSGTVRVNWKTRMGQPATSSGPQESRAAPNKRPTNPTPSPQIRYGPLASSPWSKVAGPPTVFGFIR</sequence>